<protein>
    <submittedName>
        <fullName evidence="1">Uncharacterized protein</fullName>
    </submittedName>
</protein>
<keyword evidence="2" id="KW-1185">Reference proteome</keyword>
<accession>A0A3D8GN35</accession>
<proteinExistence type="predicted"/>
<dbReference type="AlphaFoldDB" id="A0A3D8GN35"/>
<dbReference type="RefSeq" id="WP_115453105.1">
    <property type="nucleotide sequence ID" value="NZ_QNQT01000008.1"/>
</dbReference>
<reference evidence="1 2" key="1">
    <citation type="submission" date="2018-07" db="EMBL/GenBank/DDBJ databases">
        <title>Bacillus sp. YLB-04 draft genome sequence.</title>
        <authorList>
            <person name="Yu L."/>
            <person name="Tang X."/>
        </authorList>
    </citation>
    <scope>NUCLEOTIDE SEQUENCE [LARGE SCALE GENOMIC DNA]</scope>
    <source>
        <strain evidence="1 2">YLB-04</strain>
    </source>
</reference>
<dbReference type="Proteomes" id="UP000257144">
    <property type="component" value="Unassembled WGS sequence"/>
</dbReference>
<gene>
    <name evidence="1" type="ORF">DRW41_16425</name>
</gene>
<dbReference type="EMBL" id="QNQT01000008">
    <property type="protein sequence ID" value="RDU35727.1"/>
    <property type="molecule type" value="Genomic_DNA"/>
</dbReference>
<evidence type="ECO:0000313" key="2">
    <source>
        <dbReference type="Proteomes" id="UP000257144"/>
    </source>
</evidence>
<sequence length="194" mass="23038">MKFKVSEIDYSNALGDKVGTYTSMVYPTVDKNLTFQVHVAENGKIIDESLKETKWRREAIQTWKPFMGKFGHVSYAVNISIPEEIAKQFDLEDTYSEIYQKHKHLMSEYIFIAEIEKSFEKEKERGKVSNLLDYTLQRGLKDFSIEWLYYEEGNQDPDVFKMKKEIPSFSWRTSKQQVQENTDEKDLDQFFIEH</sequence>
<comment type="caution">
    <text evidence="1">The sequence shown here is derived from an EMBL/GenBank/DDBJ whole genome shotgun (WGS) entry which is preliminary data.</text>
</comment>
<name>A0A3D8GN35_9BACI</name>
<organism evidence="1 2">
    <name type="scientific">Neobacillus piezotolerans</name>
    <dbReference type="NCBI Taxonomy" id="2259171"/>
    <lineage>
        <taxon>Bacteria</taxon>
        <taxon>Bacillati</taxon>
        <taxon>Bacillota</taxon>
        <taxon>Bacilli</taxon>
        <taxon>Bacillales</taxon>
        <taxon>Bacillaceae</taxon>
        <taxon>Neobacillus</taxon>
    </lineage>
</organism>
<dbReference type="OrthoDB" id="2859352at2"/>
<evidence type="ECO:0000313" key="1">
    <source>
        <dbReference type="EMBL" id="RDU35727.1"/>
    </source>
</evidence>